<protein>
    <submittedName>
        <fullName evidence="2">YbbJ family protein</fullName>
    </submittedName>
</protein>
<evidence type="ECO:0000313" key="3">
    <source>
        <dbReference type="Proteomes" id="UP000509414"/>
    </source>
</evidence>
<reference evidence="2 3" key="1">
    <citation type="submission" date="2020-02" db="EMBL/GenBank/DDBJ databases">
        <title>Complete genome sequence of the novel Campylobacter species Candidatus Campylobacter infans.</title>
        <authorList>
            <person name="Duim B."/>
            <person name="Zomer A."/>
            <person name="van der Graaf L."/>
            <person name="Wagenaar J."/>
        </authorList>
    </citation>
    <scope>NUCLEOTIDE SEQUENCE [LARGE SCALE GENOMIC DNA]</scope>
    <source>
        <strain evidence="2 3">19S00001</strain>
    </source>
</reference>
<keyword evidence="1" id="KW-0472">Membrane</keyword>
<accession>A0A7H9CGH5</accession>
<sequence>MSAWIILGGISLLFFIAELAFLDFSCLVFGIAFACVAVLSAFIDAQWWVWAILACLLSLVFFVSIRAPIRRFFLVKKTDDNFLDEKGFGIIKNGLVYFKGTYWRSAEISKFKEGQEVEVLGVKNGEIVIKNK</sequence>
<gene>
    <name evidence="2" type="ORF">CINF_0689</name>
</gene>
<evidence type="ECO:0000256" key="1">
    <source>
        <dbReference type="SAM" id="Phobius"/>
    </source>
</evidence>
<dbReference type="KEGG" id="cinf:CINF_0689"/>
<dbReference type="EMBL" id="CP049075">
    <property type="protein sequence ID" value="QLI05210.1"/>
    <property type="molecule type" value="Genomic_DNA"/>
</dbReference>
<dbReference type="Proteomes" id="UP000509414">
    <property type="component" value="Chromosome"/>
</dbReference>
<keyword evidence="1" id="KW-1133">Transmembrane helix</keyword>
<feature type="transmembrane region" description="Helical" evidence="1">
    <location>
        <begin position="47"/>
        <end position="67"/>
    </location>
</feature>
<evidence type="ECO:0000313" key="2">
    <source>
        <dbReference type="EMBL" id="QLI05210.1"/>
    </source>
</evidence>
<dbReference type="AlphaFoldDB" id="A0A7H9CGH5"/>
<organism evidence="2 3">
    <name type="scientific">Candidatus Campylobacter infans</name>
    <dbReference type="NCBI Taxonomy" id="2561898"/>
    <lineage>
        <taxon>Bacteria</taxon>
        <taxon>Pseudomonadati</taxon>
        <taxon>Campylobacterota</taxon>
        <taxon>Epsilonproteobacteria</taxon>
        <taxon>Campylobacterales</taxon>
        <taxon>Campylobacteraceae</taxon>
        <taxon>Campylobacter</taxon>
    </lineage>
</organism>
<keyword evidence="3" id="KW-1185">Reference proteome</keyword>
<proteinExistence type="predicted"/>
<keyword evidence="1" id="KW-0812">Transmembrane</keyword>
<dbReference type="RefSeq" id="WP_178697280.1">
    <property type="nucleotide sequence ID" value="NZ_CP049075.1"/>
</dbReference>
<feature type="transmembrane region" description="Helical" evidence="1">
    <location>
        <begin position="12"/>
        <end position="41"/>
    </location>
</feature>
<name>A0A7H9CGH5_9BACT</name>